<dbReference type="STRING" id="717772.THIAE_02855"/>
<dbReference type="SUPFAM" id="SSF54913">
    <property type="entry name" value="GlnB-like"/>
    <property type="match status" value="1"/>
</dbReference>
<dbReference type="Gene3D" id="3.30.70.120">
    <property type="match status" value="1"/>
</dbReference>
<dbReference type="KEGG" id="tao:THIAE_02855"/>
<dbReference type="OrthoDB" id="281081at2"/>
<dbReference type="eggNOG" id="COG0347">
    <property type="taxonomic scope" value="Bacteria"/>
</dbReference>
<dbReference type="InterPro" id="IPR011322">
    <property type="entry name" value="N-reg_PII-like_a/b"/>
</dbReference>
<protein>
    <submittedName>
        <fullName evidence="1">Nitrogen regulatory protein P-II</fullName>
    </submittedName>
</protein>
<sequence>MKPVKRVEFIVDAHEVDNLLASLAKINIRSYTVIKEAYGNGERGLRGGDIFSNTFDNSYVLIACTDEEALAIVEKVRPILKSLGGMCLVSDAMWVIH</sequence>
<dbReference type="GO" id="GO:0030234">
    <property type="term" value="F:enzyme regulator activity"/>
    <property type="evidence" value="ECO:0007669"/>
    <property type="project" value="InterPro"/>
</dbReference>
<dbReference type="Pfam" id="PF00543">
    <property type="entry name" value="P-II"/>
    <property type="match status" value="1"/>
</dbReference>
<evidence type="ECO:0000313" key="2">
    <source>
        <dbReference type="Proteomes" id="UP000005380"/>
    </source>
</evidence>
<dbReference type="Proteomes" id="UP000005380">
    <property type="component" value="Chromosome"/>
</dbReference>
<dbReference type="HOGENOM" id="CLU_173795_1_0_6"/>
<dbReference type="InterPro" id="IPR015867">
    <property type="entry name" value="N-reg_PII/ATP_PRibTrfase_C"/>
</dbReference>
<gene>
    <name evidence="1" type="ORF">THIAE_02855</name>
</gene>
<organism evidence="1 2">
    <name type="scientific">Thiomicrospira aerophila AL3</name>
    <dbReference type="NCBI Taxonomy" id="717772"/>
    <lineage>
        <taxon>Bacteria</taxon>
        <taxon>Pseudomonadati</taxon>
        <taxon>Pseudomonadota</taxon>
        <taxon>Gammaproteobacteria</taxon>
        <taxon>Thiotrichales</taxon>
        <taxon>Piscirickettsiaceae</taxon>
        <taxon>Thiomicrospira</taxon>
    </lineage>
</organism>
<dbReference type="RefSeq" id="WP_006459986.1">
    <property type="nucleotide sequence ID" value="NZ_CP007030.1"/>
</dbReference>
<reference evidence="1 2" key="1">
    <citation type="submission" date="2013-12" db="EMBL/GenBank/DDBJ databases">
        <authorList>
            <consortium name="DOE Joint Genome Institute"/>
            <person name="Kappler U."/>
            <person name="Huntemann M."/>
            <person name="Han J."/>
            <person name="Chen A."/>
            <person name="Kyrpides N."/>
            <person name="Mavromatis K."/>
            <person name="Markowitz V."/>
            <person name="Palaniappan K."/>
            <person name="Ivanova N."/>
            <person name="Schaumberg A."/>
            <person name="Pati A."/>
            <person name="Liolios K."/>
            <person name="Nordberg H.P."/>
            <person name="Cantor M.N."/>
            <person name="Hua S.X."/>
            <person name="Woyke T."/>
        </authorList>
    </citation>
    <scope>NUCLEOTIDE SEQUENCE [LARGE SCALE GENOMIC DNA]</scope>
    <source>
        <strain evidence="2">AL2</strain>
    </source>
</reference>
<accession>W0DQW9</accession>
<evidence type="ECO:0000313" key="1">
    <source>
        <dbReference type="EMBL" id="AHF00852.1"/>
    </source>
</evidence>
<dbReference type="InterPro" id="IPR002187">
    <property type="entry name" value="N-reg_PII"/>
</dbReference>
<dbReference type="InParanoid" id="W0DQW9"/>
<dbReference type="EMBL" id="CP007030">
    <property type="protein sequence ID" value="AHF00852.1"/>
    <property type="molecule type" value="Genomic_DNA"/>
</dbReference>
<proteinExistence type="predicted"/>
<dbReference type="AlphaFoldDB" id="W0DQW9"/>
<keyword evidence="2" id="KW-1185">Reference proteome</keyword>
<name>W0DQW9_9GAMM</name>
<dbReference type="GO" id="GO:0006808">
    <property type="term" value="P:regulation of nitrogen utilization"/>
    <property type="evidence" value="ECO:0007669"/>
    <property type="project" value="InterPro"/>
</dbReference>